<dbReference type="AlphaFoldDB" id="A0A4P6WUE7"/>
<gene>
    <name evidence="1" type="ORF">HPF_07190</name>
</gene>
<protein>
    <submittedName>
        <fullName evidence="1">Uncharacterized protein</fullName>
    </submittedName>
</protein>
<sequence length="207" mass="23557">MDILTLALLFAVGSFLLKTREQRQRIALLGAHLGQFQIEKLMERLNDGYLRALDEPDEQRQQQIWSLHTATEEALAQQFERFAQAFSQADASSTWVNRNPLPQAHRWLPAWLAPGFDARALMQLHAQGIARVVANPQQWPVRERARTLLAELYLMQHSCHWFCRSHALASARLLARHKTAYAQVLQAVSPATREGYQALTGVRATLP</sequence>
<proteinExistence type="predicted"/>
<reference evidence="1 2" key="1">
    <citation type="submission" date="2019-03" db="EMBL/GenBank/DDBJ databases">
        <authorList>
            <person name="Sebastian G."/>
            <person name="Baumann P."/>
            <person name="Ruckert C."/>
            <person name="Kalinowski J."/>
            <person name="Nebel B."/>
            <person name="Takors R."/>
            <person name="Blombach B."/>
        </authorList>
    </citation>
    <scope>NUCLEOTIDE SEQUENCE [LARGE SCALE GENOMIC DNA]</scope>
    <source>
        <strain evidence="1 2">DSM 1084</strain>
    </source>
</reference>
<organism evidence="1 2">
    <name type="scientific">Hydrogenophaga pseudoflava</name>
    <name type="common">Pseudomonas carboxydoflava</name>
    <dbReference type="NCBI Taxonomy" id="47421"/>
    <lineage>
        <taxon>Bacteria</taxon>
        <taxon>Pseudomonadati</taxon>
        <taxon>Pseudomonadota</taxon>
        <taxon>Betaproteobacteria</taxon>
        <taxon>Burkholderiales</taxon>
        <taxon>Comamonadaceae</taxon>
        <taxon>Hydrogenophaga</taxon>
    </lineage>
</organism>
<evidence type="ECO:0000313" key="1">
    <source>
        <dbReference type="EMBL" id="QBM27462.1"/>
    </source>
</evidence>
<dbReference type="KEGG" id="hpse:HPF_07190"/>
<name>A0A4P6WUE7_HYDPS</name>
<accession>A0A4P6WUE7</accession>
<dbReference type="Proteomes" id="UP000293912">
    <property type="component" value="Chromosome"/>
</dbReference>
<keyword evidence="2" id="KW-1185">Reference proteome</keyword>
<dbReference type="RefSeq" id="WP_127807137.1">
    <property type="nucleotide sequence ID" value="NZ_CP037867.1"/>
</dbReference>
<dbReference type="EMBL" id="CP037867">
    <property type="protein sequence ID" value="QBM27462.1"/>
    <property type="molecule type" value="Genomic_DNA"/>
</dbReference>
<evidence type="ECO:0000313" key="2">
    <source>
        <dbReference type="Proteomes" id="UP000293912"/>
    </source>
</evidence>